<evidence type="ECO:0000256" key="1">
    <source>
        <dbReference type="SAM" id="SignalP"/>
    </source>
</evidence>
<sequence>MSMRFFRKICFVATLLLLAMPMVAATANGVGKSEKKVWQDSDPSKENYFNNRRALVGPGCTINSIGDGVQVVSGTANLQNLCNENMDDYATIPALVGATIVASPIISVKDNQHYYAGGTEAGFVICAKSEASILTLDLANFYKIQFLRDGEKVGDLQSISTGKSVTGLGLSLLTIPGSGQVNKLYTAKAPGNFDEIKLVQCGVDAKVLSAINIKYAFVGKAREYTITNNKENGISKYAQEQGREAFTLEAHGEKPTKTWAEASRGDVIDEDLTNGYAAVTAVLIPVSTPVTVVAKPSDNEEAFPKGTEVGFKINGLDVAKLSIGDGAELTLFNKENKKIDTYRLSSSVLGLGVLKADKDGEIVIKAPAAFSAVKIFFTGVGIKIGGTSVNYAFVRMAPDAASHHCPINATSSRDVSGSVNQFQLQHNDTVKVEWSIVDCPTGSNVELNTQTGLVSNLDIPGKYVFKATVLKDEGRSEKCYELTTLNYAPTYVAEEHGVDILVNKEGEEPKYVLSDKLGGGLLQISEGMKNRSAILTTSLNDFAYRQSSVSLAANTGLVGIKTADGSNFADGLNGNARAFNGKMKVGFVVSVKATGLDANVLNLYNIKLYNKGKEVTGDVTTHWDAISAGLIGKEETRKMCLNVEVPAGCAFDEIVLYKTGVLSADLSQLNIYYAYVADANADNATINPVYGAQVVSTDNTNASIDFANTQIVQVANIGNGYDELSNLIDDSMDTYLTLPLGVDLGGSTISVNMGKVVDKGQQLVMVTQNLALGLGASLGEGLKLTTYLDDEKQEELTSWKVLGADVIGSNGDSYAVLNPTKSFDQVRITPVKALSALENLQIKGFALRTDMNDDGTLNGYDDLLVLDEDKTLAVTKSYTGAKMLLHRTFTKNATNDKKGWNSIILPVDMTAAQVVEAFGENTQLAELRALEDNWIEFSTVNVAADGVVLHKNTPYIIYPTKEPLGNYSYTIDGVTKILDGHVYVANGINYDDQTSELTHTVNGGGMTYAGSYSNPTTVSSDSYMFSKGDLIHTNKSHDVKAYRCWLKDDMHTGKMLMFSLDGNGIDGTTDIHVIEENKQNTNTGIYNLGGVRMNTNNVDKLPKGVYVVNNKVVVKK</sequence>
<name>R7H8F1_9BACT</name>
<feature type="chain" id="PRO_5004434395" evidence="1">
    <location>
        <begin position="25"/>
        <end position="1116"/>
    </location>
</feature>
<dbReference type="EMBL" id="CBIT010000242">
    <property type="protein sequence ID" value="CDE34482.1"/>
    <property type="molecule type" value="Genomic_DNA"/>
</dbReference>
<dbReference type="AlphaFoldDB" id="R7H8F1"/>
<dbReference type="Proteomes" id="UP000018072">
    <property type="component" value="Unassembled WGS sequence"/>
</dbReference>
<evidence type="ECO:0000313" key="3">
    <source>
        <dbReference type="Proteomes" id="UP000018072"/>
    </source>
</evidence>
<protein>
    <submittedName>
        <fullName evidence="2">Uncharacterized protein</fullName>
    </submittedName>
</protein>
<accession>R7H8F1</accession>
<comment type="caution">
    <text evidence="2">The sequence shown here is derived from an EMBL/GenBank/DDBJ whole genome shotgun (WGS) entry which is preliminary data.</text>
</comment>
<proteinExistence type="predicted"/>
<keyword evidence="1" id="KW-0732">Signal</keyword>
<reference evidence="2" key="1">
    <citation type="submission" date="2012-11" db="EMBL/GenBank/DDBJ databases">
        <title>Dependencies among metagenomic species, viruses, plasmids and units of genetic variation.</title>
        <authorList>
            <person name="Nielsen H.B."/>
            <person name="Almeida M."/>
            <person name="Juncker A.S."/>
            <person name="Rasmussen S."/>
            <person name="Li J."/>
            <person name="Sunagawa S."/>
            <person name="Plichta D."/>
            <person name="Gautier L."/>
            <person name="Le Chatelier E."/>
            <person name="Peletier E."/>
            <person name="Bonde I."/>
            <person name="Nielsen T."/>
            <person name="Manichanh C."/>
            <person name="Arumugam M."/>
            <person name="Batto J."/>
            <person name="Santos M.B.Q.D."/>
            <person name="Blom N."/>
            <person name="Borruel N."/>
            <person name="Burgdorf K.S."/>
            <person name="Boumezbeur F."/>
            <person name="Casellas F."/>
            <person name="Dore J."/>
            <person name="Guarner F."/>
            <person name="Hansen T."/>
            <person name="Hildebrand F."/>
            <person name="Kaas R.S."/>
            <person name="Kennedy S."/>
            <person name="Kristiansen K."/>
            <person name="Kultima J.R."/>
            <person name="Leonard P."/>
            <person name="Levenez F."/>
            <person name="Lund O."/>
            <person name="Moumen B."/>
            <person name="Le Paslier D."/>
            <person name="Pons N."/>
            <person name="Pedersen O."/>
            <person name="Prifti E."/>
            <person name="Qin J."/>
            <person name="Raes J."/>
            <person name="Tap J."/>
            <person name="Tims S."/>
            <person name="Ussery D.W."/>
            <person name="Yamada T."/>
            <person name="MetaHit consortium"/>
            <person name="Renault P."/>
            <person name="Sicheritz-Ponten T."/>
            <person name="Bork P."/>
            <person name="Wang J."/>
            <person name="Brunak S."/>
            <person name="Ehrlich S.D."/>
        </authorList>
    </citation>
    <scope>NUCLEOTIDE SEQUENCE [LARGE SCALE GENOMIC DNA]</scope>
</reference>
<feature type="signal peptide" evidence="1">
    <location>
        <begin position="1"/>
        <end position="24"/>
    </location>
</feature>
<evidence type="ECO:0000313" key="2">
    <source>
        <dbReference type="EMBL" id="CDE34482.1"/>
    </source>
</evidence>
<organism evidence="2 3">
    <name type="scientific">Leyella stercorea CAG:629</name>
    <dbReference type="NCBI Taxonomy" id="1263103"/>
    <lineage>
        <taxon>Bacteria</taxon>
        <taxon>Pseudomonadati</taxon>
        <taxon>Bacteroidota</taxon>
        <taxon>Bacteroidia</taxon>
        <taxon>Bacteroidales</taxon>
        <taxon>Prevotellaceae</taxon>
        <taxon>Leyella</taxon>
    </lineage>
</organism>
<dbReference type="STRING" id="1263103.BN741_00164"/>
<gene>
    <name evidence="2" type="ORF">BN741_00164</name>
</gene>